<proteinExistence type="inferred from homology"/>
<dbReference type="InterPro" id="IPR052271">
    <property type="entry name" value="GDPD-Related"/>
</dbReference>
<comment type="catalytic activity">
    <reaction evidence="10">
        <text>N-hexadecanoyl-1-(9Z-octadecenoyl)-sn-glycero-3-phosphoethanolamine + H2O = N-hexadecanoylethanolamine + 1-(9Z-octadecenoyl)-sn-glycero-3-phosphate + H(+)</text>
        <dbReference type="Rhea" id="RHEA:53168"/>
        <dbReference type="ChEBI" id="CHEBI:15377"/>
        <dbReference type="ChEBI" id="CHEBI:15378"/>
        <dbReference type="ChEBI" id="CHEBI:71464"/>
        <dbReference type="ChEBI" id="CHEBI:74544"/>
        <dbReference type="ChEBI" id="CHEBI:85217"/>
    </reaction>
    <physiologicalReaction direction="left-to-right" evidence="10">
        <dbReference type="Rhea" id="RHEA:53169"/>
    </physiologicalReaction>
</comment>
<dbReference type="Pfam" id="PF03009">
    <property type="entry name" value="GDPD"/>
    <property type="match status" value="1"/>
</dbReference>
<evidence type="ECO:0000256" key="6">
    <source>
        <dbReference type="ARBA" id="ARBA00023098"/>
    </source>
</evidence>
<evidence type="ECO:0000259" key="13">
    <source>
        <dbReference type="PROSITE" id="PS51704"/>
    </source>
</evidence>
<keyword evidence="3" id="KW-0812">Transmembrane</keyword>
<comment type="catalytic activity">
    <reaction evidence="9">
        <text>N-(5Z,8Z,11Z,14Z-eicosatetraenoyl)-1-(9Z-octadecenoyl)-sn-glycero-3-phosphoethanolamine + H2O = N-(5Z,8Z,11Z,14Z-eicosatetraenoyl)-ethanolamine + 1-(9Z-octadecenoyl)-sn-glycero-3-phosphate + H(+)</text>
        <dbReference type="Rhea" id="RHEA:45544"/>
        <dbReference type="ChEBI" id="CHEBI:2700"/>
        <dbReference type="ChEBI" id="CHEBI:15377"/>
        <dbReference type="ChEBI" id="CHEBI:15378"/>
        <dbReference type="ChEBI" id="CHEBI:74544"/>
        <dbReference type="ChEBI" id="CHEBI:85223"/>
    </reaction>
    <physiologicalReaction direction="left-to-right" evidence="9">
        <dbReference type="Rhea" id="RHEA:45545"/>
    </physiologicalReaction>
</comment>
<reference evidence="14" key="1">
    <citation type="submission" date="2021-02" db="EMBL/GenBank/DDBJ databases">
        <authorList>
            <person name="Nowell W R."/>
        </authorList>
    </citation>
    <scope>NUCLEOTIDE SEQUENCE</scope>
</reference>
<evidence type="ECO:0000313" key="14">
    <source>
        <dbReference type="EMBL" id="CAF0941885.1"/>
    </source>
</evidence>
<evidence type="ECO:0000256" key="4">
    <source>
        <dbReference type="ARBA" id="ARBA00022801"/>
    </source>
</evidence>
<sequence>MSVFVVCTTVATVYAISSFVLLRRPQWIYRKRRPAFIARNIAHRGGGAGESIENSLLAFDRGLTNGVEMLELDCHMTKDRQTVVHHDFLLNRTTGELGFIKDIEYDKLPRITNTMQLYYDSNITISSDNNPKNEDLLRIPLLKDVFQRYPTTPINIDIKEDNDELIKQVSDLIQQYQREHLTYWGSFSHKICRKLTIQNPRIVRFCSMKEAAGIVVAYWIGLLPFLPITPGAFEIPIPGVVFGKITENVNWKFKILLYIIERALNNQKMFEHLQRRGIPVYVWILNNEQEFQYAFTKMSVTGVMTDYPTLLQKYLQSNQHKFIL</sequence>
<dbReference type="PANTHER" id="PTHR42758:SF2">
    <property type="entry name" value="PHOSPHATIDYLGLYCEROL PHOSPHOLIPASE C"/>
    <property type="match status" value="1"/>
</dbReference>
<accession>A0A814CB22</accession>
<name>A0A814CB22_9BILA</name>
<evidence type="ECO:0000313" key="16">
    <source>
        <dbReference type="EMBL" id="CAF1607701.1"/>
    </source>
</evidence>
<evidence type="ECO:0000256" key="11">
    <source>
        <dbReference type="ARBA" id="ARBA00048580"/>
    </source>
</evidence>
<dbReference type="GO" id="GO:0004622">
    <property type="term" value="F:phosphatidylcholine lysophospholipase activity"/>
    <property type="evidence" value="ECO:0007669"/>
    <property type="project" value="TreeGrafter"/>
</dbReference>
<comment type="catalytic activity">
    <reaction evidence="12">
        <text>N,1-di-(9Z-octadecenoyl)-sn-glycero-3-phosphoethanolamine + H2O = N-(9Z-octadecenoyl) ethanolamine + 1-(9Z-octadecenoyl)-sn-glycero-3-phosphate + H(+)</text>
        <dbReference type="Rhea" id="RHEA:56460"/>
        <dbReference type="ChEBI" id="CHEBI:15377"/>
        <dbReference type="ChEBI" id="CHEBI:15378"/>
        <dbReference type="ChEBI" id="CHEBI:71466"/>
        <dbReference type="ChEBI" id="CHEBI:74544"/>
        <dbReference type="ChEBI" id="CHEBI:85222"/>
    </reaction>
    <physiologicalReaction direction="left-to-right" evidence="12">
        <dbReference type="Rhea" id="RHEA:56461"/>
    </physiologicalReaction>
</comment>
<keyword evidence="17" id="KW-1185">Reference proteome</keyword>
<dbReference type="Gene3D" id="3.20.20.190">
    <property type="entry name" value="Phosphatidylinositol (PI) phosphodiesterase"/>
    <property type="match status" value="1"/>
</dbReference>
<dbReference type="Proteomes" id="UP000663832">
    <property type="component" value="Unassembled WGS sequence"/>
</dbReference>
<dbReference type="SUPFAM" id="SSF51695">
    <property type="entry name" value="PLC-like phosphodiesterases"/>
    <property type="match status" value="1"/>
</dbReference>
<organism evidence="14 17">
    <name type="scientific">Adineta steineri</name>
    <dbReference type="NCBI Taxonomy" id="433720"/>
    <lineage>
        <taxon>Eukaryota</taxon>
        <taxon>Metazoa</taxon>
        <taxon>Spiralia</taxon>
        <taxon>Gnathifera</taxon>
        <taxon>Rotifera</taxon>
        <taxon>Eurotatoria</taxon>
        <taxon>Bdelloidea</taxon>
        <taxon>Adinetida</taxon>
        <taxon>Adinetidae</taxon>
        <taxon>Adineta</taxon>
    </lineage>
</organism>
<evidence type="ECO:0000313" key="15">
    <source>
        <dbReference type="EMBL" id="CAF1381321.1"/>
    </source>
</evidence>
<comment type="similarity">
    <text evidence="2">Belongs to the glycerophosphoryl diester phosphodiesterase family.</text>
</comment>
<keyword evidence="6" id="KW-0443">Lipid metabolism</keyword>
<dbReference type="GO" id="GO:0005789">
    <property type="term" value="C:endoplasmic reticulum membrane"/>
    <property type="evidence" value="ECO:0007669"/>
    <property type="project" value="TreeGrafter"/>
</dbReference>
<keyword evidence="4" id="KW-0378">Hydrolase</keyword>
<dbReference type="EMBL" id="CAJNOM010000057">
    <property type="protein sequence ID" value="CAF0941885.1"/>
    <property type="molecule type" value="Genomic_DNA"/>
</dbReference>
<comment type="caution">
    <text evidence="14">The sequence shown here is derived from an EMBL/GenBank/DDBJ whole genome shotgun (WGS) entry which is preliminary data.</text>
</comment>
<evidence type="ECO:0000256" key="12">
    <source>
        <dbReference type="ARBA" id="ARBA00048947"/>
    </source>
</evidence>
<evidence type="ECO:0000256" key="1">
    <source>
        <dbReference type="ARBA" id="ARBA00004370"/>
    </source>
</evidence>
<dbReference type="Proteomes" id="UP000663877">
    <property type="component" value="Unassembled WGS sequence"/>
</dbReference>
<dbReference type="PANTHER" id="PTHR42758">
    <property type="entry name" value="PHOSPHATIDYLGLYCEROL PHOSPHOLIPASE C"/>
    <property type="match status" value="1"/>
</dbReference>
<dbReference type="AlphaFoldDB" id="A0A814CB22"/>
<dbReference type="InterPro" id="IPR017946">
    <property type="entry name" value="PLC-like_Pdiesterase_TIM-brl"/>
</dbReference>
<dbReference type="GO" id="GO:0046475">
    <property type="term" value="P:glycerophospholipid catabolic process"/>
    <property type="evidence" value="ECO:0007669"/>
    <property type="project" value="TreeGrafter"/>
</dbReference>
<evidence type="ECO:0000256" key="10">
    <source>
        <dbReference type="ARBA" id="ARBA00047538"/>
    </source>
</evidence>
<comment type="catalytic activity">
    <reaction evidence="8">
        <text>1-O-hexadecyl-sn-glycero-3-phosphocholine + H2O = 1-O-hexadecyl-sn-glycero-3-phosphate + choline + H(+)</text>
        <dbReference type="Rhea" id="RHEA:41143"/>
        <dbReference type="ChEBI" id="CHEBI:15354"/>
        <dbReference type="ChEBI" id="CHEBI:15377"/>
        <dbReference type="ChEBI" id="CHEBI:15378"/>
        <dbReference type="ChEBI" id="CHEBI:64496"/>
        <dbReference type="ChEBI" id="CHEBI:77580"/>
    </reaction>
    <physiologicalReaction direction="left-to-right" evidence="8">
        <dbReference type="Rhea" id="RHEA:41144"/>
    </physiologicalReaction>
</comment>
<gene>
    <name evidence="15" type="ORF">BJG266_LOCUS36589</name>
    <name evidence="14" type="ORF">QVE165_LOCUS11703</name>
    <name evidence="16" type="ORF">QVE165_LOCUS53569</name>
</gene>
<evidence type="ECO:0000256" key="9">
    <source>
        <dbReference type="ARBA" id="ARBA00047392"/>
    </source>
</evidence>
<evidence type="ECO:0000256" key="2">
    <source>
        <dbReference type="ARBA" id="ARBA00007277"/>
    </source>
</evidence>
<dbReference type="PROSITE" id="PS51704">
    <property type="entry name" value="GP_PDE"/>
    <property type="match status" value="1"/>
</dbReference>
<protein>
    <recommendedName>
        <fullName evidence="13">GP-PDE domain-containing protein</fullName>
    </recommendedName>
</protein>
<dbReference type="InterPro" id="IPR030395">
    <property type="entry name" value="GP_PDE_dom"/>
</dbReference>
<evidence type="ECO:0000256" key="8">
    <source>
        <dbReference type="ARBA" id="ARBA00036083"/>
    </source>
</evidence>
<evidence type="ECO:0000313" key="17">
    <source>
        <dbReference type="Proteomes" id="UP000663832"/>
    </source>
</evidence>
<keyword evidence="5" id="KW-1133">Transmembrane helix</keyword>
<evidence type="ECO:0000256" key="7">
    <source>
        <dbReference type="ARBA" id="ARBA00023136"/>
    </source>
</evidence>
<keyword evidence="7" id="KW-0472">Membrane</keyword>
<evidence type="ECO:0000256" key="5">
    <source>
        <dbReference type="ARBA" id="ARBA00022989"/>
    </source>
</evidence>
<dbReference type="GO" id="GO:0008081">
    <property type="term" value="F:phosphoric diester hydrolase activity"/>
    <property type="evidence" value="ECO:0007669"/>
    <property type="project" value="InterPro"/>
</dbReference>
<feature type="domain" description="GP-PDE" evidence="13">
    <location>
        <begin position="38"/>
        <end position="315"/>
    </location>
</feature>
<comment type="subcellular location">
    <subcellularLocation>
        <location evidence="1">Membrane</location>
    </subcellularLocation>
</comment>
<dbReference type="EMBL" id="CAJNOI010001091">
    <property type="protein sequence ID" value="CAF1381321.1"/>
    <property type="molecule type" value="Genomic_DNA"/>
</dbReference>
<dbReference type="EMBL" id="CAJNOM010001432">
    <property type="protein sequence ID" value="CAF1607701.1"/>
    <property type="molecule type" value="Genomic_DNA"/>
</dbReference>
<comment type="catalytic activity">
    <reaction evidence="11">
        <text>1-O-(1Z-octadecenyl)-sn-glycero-3-phospho-N-hexadecanoyl-ethanolamine + H2O = 1-O-(1Z-octadecenyl)-sn-glycero-3-phosphate + N-hexadecanoylethanolamine + H(+)</text>
        <dbReference type="Rhea" id="RHEA:53184"/>
        <dbReference type="ChEBI" id="CHEBI:15377"/>
        <dbReference type="ChEBI" id="CHEBI:15378"/>
        <dbReference type="ChEBI" id="CHEBI:71464"/>
        <dbReference type="ChEBI" id="CHEBI:137009"/>
        <dbReference type="ChEBI" id="CHEBI:137017"/>
    </reaction>
    <physiologicalReaction direction="left-to-right" evidence="11">
        <dbReference type="Rhea" id="RHEA:53185"/>
    </physiologicalReaction>
</comment>
<dbReference type="OrthoDB" id="1058301at2759"/>
<evidence type="ECO:0000256" key="3">
    <source>
        <dbReference type="ARBA" id="ARBA00022692"/>
    </source>
</evidence>